<dbReference type="InterPro" id="IPR006116">
    <property type="entry name" value="NT_2-5OAS_ClassI-CCAase"/>
</dbReference>
<protein>
    <submittedName>
        <fullName evidence="2">Nucleotidyltransferase</fullName>
    </submittedName>
</protein>
<dbReference type="GO" id="GO:0016779">
    <property type="term" value="F:nucleotidyltransferase activity"/>
    <property type="evidence" value="ECO:0007669"/>
    <property type="project" value="InterPro"/>
</dbReference>
<organism evidence="2 3">
    <name type="scientific">Flavobacterium macacae</name>
    <dbReference type="NCBI Taxonomy" id="2488993"/>
    <lineage>
        <taxon>Bacteria</taxon>
        <taxon>Pseudomonadati</taxon>
        <taxon>Bacteroidota</taxon>
        <taxon>Flavobacteriia</taxon>
        <taxon>Flavobacteriales</taxon>
        <taxon>Flavobacteriaceae</taxon>
        <taxon>Flavobacterium</taxon>
    </lineage>
</organism>
<dbReference type="CDD" id="cd05400">
    <property type="entry name" value="NT_2-5OAS_ClassI-CCAase"/>
    <property type="match status" value="1"/>
</dbReference>
<dbReference type="Gene3D" id="3.30.460.10">
    <property type="entry name" value="Beta Polymerase, domain 2"/>
    <property type="match status" value="1"/>
</dbReference>
<comment type="caution">
    <text evidence="2">The sequence shown here is derived from an EMBL/GenBank/DDBJ whole genome shotgun (WGS) entry which is preliminary data.</text>
</comment>
<evidence type="ECO:0000313" key="2">
    <source>
        <dbReference type="EMBL" id="RRJ88435.1"/>
    </source>
</evidence>
<evidence type="ECO:0000256" key="1">
    <source>
        <dbReference type="ARBA" id="ARBA00023118"/>
    </source>
</evidence>
<keyword evidence="2" id="KW-0808">Transferase</keyword>
<dbReference type="GO" id="GO:0051607">
    <property type="term" value="P:defense response to virus"/>
    <property type="evidence" value="ECO:0007669"/>
    <property type="project" value="UniProtKB-KW"/>
</dbReference>
<dbReference type="InterPro" id="IPR043519">
    <property type="entry name" value="NT_sf"/>
</dbReference>
<dbReference type="Proteomes" id="UP000271937">
    <property type="component" value="Unassembled WGS sequence"/>
</dbReference>
<keyword evidence="3" id="KW-1185">Reference proteome</keyword>
<name>A0A3P3W076_9FLAO</name>
<evidence type="ECO:0000313" key="3">
    <source>
        <dbReference type="Proteomes" id="UP000271937"/>
    </source>
</evidence>
<reference evidence="2 3" key="1">
    <citation type="submission" date="2018-11" db="EMBL/GenBank/DDBJ databases">
        <title>Flavobacterium sp. nov., YIM 102600 draft genome.</title>
        <authorList>
            <person name="Li G."/>
            <person name="Jiang Y."/>
        </authorList>
    </citation>
    <scope>NUCLEOTIDE SEQUENCE [LARGE SCALE GENOMIC DNA]</scope>
    <source>
        <strain evidence="2 3">YIM 102600</strain>
    </source>
</reference>
<dbReference type="EMBL" id="RQVR01000025">
    <property type="protein sequence ID" value="RRJ88435.1"/>
    <property type="molecule type" value="Genomic_DNA"/>
</dbReference>
<dbReference type="RefSeq" id="WP_125014057.1">
    <property type="nucleotide sequence ID" value="NZ_RQVR01000025.1"/>
</dbReference>
<dbReference type="SUPFAM" id="SSF81301">
    <property type="entry name" value="Nucleotidyltransferase"/>
    <property type="match status" value="1"/>
</dbReference>
<dbReference type="Pfam" id="PF18144">
    <property type="entry name" value="SMODS"/>
    <property type="match status" value="1"/>
</dbReference>
<sequence>MSASIDTYLKDLSYSYYLKNDSTEITRINTSKDNLLKNLDNDWGMLIKRRFIFGSYDRDTILPRSIDSKSDIDIMVVFNHTDYERTPETYRAWLKIFADKHYKDRYGSQVVNSFPTVTIRLGNIHFDLVPAKETTYSWGGSTLYIPDKTSGWQITDPSDVKTKLTEANTRYNQIVRPIIRLLKAWNCYNGFPYDSYELELKITAMNFYGDNIQKGFFYAAKQLSSWDGTQFKREKVASLYYNIDKAIECLEQYDTGKAKQWLHRVLPYA</sequence>
<gene>
    <name evidence="2" type="ORF">EG849_14635</name>
</gene>
<dbReference type="OrthoDB" id="2082416at2"/>
<keyword evidence="1" id="KW-0051">Antiviral defense</keyword>
<accession>A0A3P3W076</accession>
<dbReference type="AlphaFoldDB" id="A0A3P3W076"/>
<proteinExistence type="predicted"/>